<dbReference type="InterPro" id="IPR018247">
    <property type="entry name" value="EF_Hand_1_Ca_BS"/>
</dbReference>
<dbReference type="Proteomes" id="UP001314263">
    <property type="component" value="Unassembled WGS sequence"/>
</dbReference>
<protein>
    <recommendedName>
        <fullName evidence="3">EF-hand domain-containing protein</fullName>
    </recommendedName>
</protein>
<evidence type="ECO:0000256" key="1">
    <source>
        <dbReference type="ARBA" id="ARBA00022837"/>
    </source>
</evidence>
<dbReference type="PROSITE" id="PS00018">
    <property type="entry name" value="EF_HAND_1"/>
    <property type="match status" value="1"/>
</dbReference>
<evidence type="ECO:0000259" key="3">
    <source>
        <dbReference type="PROSITE" id="PS50222"/>
    </source>
</evidence>
<sequence>MQADKLLQVIKPKLSDEQKRQLQMTFSLMDADGGGTIDGGELGNAFQGEGLGAQLLGISMPQGEIEALLLEVDRSGRGELELEDFTQLMVLTLSKAAHAGDHAKAPGREQGGKPGMQQASLPFEVVALAYRRKKLIEALQAGDKAVLAKFATDQSYQSSSQPAGASATGLQDAPNQDSDEPAPNGVGKRLSHATRGSEEKKRESALLKSAALRRSSLRSKSTALSPGKILSTLHEENLLPQAQYRAVTALLRAHS</sequence>
<dbReference type="SMART" id="SM00054">
    <property type="entry name" value="EFh"/>
    <property type="match status" value="2"/>
</dbReference>
<proteinExistence type="predicted"/>
<dbReference type="Pfam" id="PF13499">
    <property type="entry name" value="EF-hand_7"/>
    <property type="match status" value="1"/>
</dbReference>
<reference evidence="4 5" key="1">
    <citation type="submission" date="2023-10" db="EMBL/GenBank/DDBJ databases">
        <authorList>
            <person name="Maclean D."/>
            <person name="Macfadyen A."/>
        </authorList>
    </citation>
    <scope>NUCLEOTIDE SEQUENCE [LARGE SCALE GENOMIC DNA]</scope>
</reference>
<feature type="domain" description="EF-hand" evidence="3">
    <location>
        <begin position="17"/>
        <end position="52"/>
    </location>
</feature>
<comment type="caution">
    <text evidence="4">The sequence shown here is derived from an EMBL/GenBank/DDBJ whole genome shotgun (WGS) entry which is preliminary data.</text>
</comment>
<evidence type="ECO:0000256" key="2">
    <source>
        <dbReference type="SAM" id="MobiDB-lite"/>
    </source>
</evidence>
<dbReference type="PROSITE" id="PS50222">
    <property type="entry name" value="EF_HAND_2"/>
    <property type="match status" value="1"/>
</dbReference>
<keyword evidence="1" id="KW-0106">Calcium</keyword>
<organism evidence="4 5">
    <name type="scientific">Coccomyxa viridis</name>
    <dbReference type="NCBI Taxonomy" id="1274662"/>
    <lineage>
        <taxon>Eukaryota</taxon>
        <taxon>Viridiplantae</taxon>
        <taxon>Chlorophyta</taxon>
        <taxon>core chlorophytes</taxon>
        <taxon>Trebouxiophyceae</taxon>
        <taxon>Trebouxiophyceae incertae sedis</taxon>
        <taxon>Coccomyxaceae</taxon>
        <taxon>Coccomyxa</taxon>
    </lineage>
</organism>
<keyword evidence="5" id="KW-1185">Reference proteome</keyword>
<dbReference type="GO" id="GO:0005509">
    <property type="term" value="F:calcium ion binding"/>
    <property type="evidence" value="ECO:0007669"/>
    <property type="project" value="InterPro"/>
</dbReference>
<dbReference type="InterPro" id="IPR002048">
    <property type="entry name" value="EF_hand_dom"/>
</dbReference>
<evidence type="ECO:0000313" key="5">
    <source>
        <dbReference type="Proteomes" id="UP001314263"/>
    </source>
</evidence>
<dbReference type="Gene3D" id="1.10.238.10">
    <property type="entry name" value="EF-hand"/>
    <property type="match status" value="1"/>
</dbReference>
<dbReference type="EMBL" id="CAUYUE010000010">
    <property type="protein sequence ID" value="CAK0784247.1"/>
    <property type="molecule type" value="Genomic_DNA"/>
</dbReference>
<dbReference type="AlphaFoldDB" id="A0AAV1IAY1"/>
<evidence type="ECO:0000313" key="4">
    <source>
        <dbReference type="EMBL" id="CAK0784247.1"/>
    </source>
</evidence>
<gene>
    <name evidence="4" type="ORF">CVIRNUC_007451</name>
</gene>
<accession>A0AAV1IAY1</accession>
<feature type="compositionally biased region" description="Basic and acidic residues" evidence="2">
    <location>
        <begin position="195"/>
        <end position="205"/>
    </location>
</feature>
<dbReference type="SUPFAM" id="SSF47473">
    <property type="entry name" value="EF-hand"/>
    <property type="match status" value="1"/>
</dbReference>
<feature type="region of interest" description="Disordered" evidence="2">
    <location>
        <begin position="157"/>
        <end position="207"/>
    </location>
</feature>
<dbReference type="InterPro" id="IPR011992">
    <property type="entry name" value="EF-hand-dom_pair"/>
</dbReference>
<name>A0AAV1IAY1_9CHLO</name>
<dbReference type="CDD" id="cd00051">
    <property type="entry name" value="EFh"/>
    <property type="match status" value="1"/>
</dbReference>